<keyword evidence="2" id="KW-0347">Helicase</keyword>
<name>A0A143BPK5_9BACT</name>
<dbReference type="KEGG" id="gph:GEMMAAP_17370"/>
<dbReference type="InterPro" id="IPR024173">
    <property type="entry name" value="Pesterase_MJ0037-like"/>
</dbReference>
<gene>
    <name evidence="2" type="ORF">GEMMAAP_17370</name>
</gene>
<dbReference type="STRING" id="1379270.GEMMAAP_17370"/>
<dbReference type="InterPro" id="IPR026336">
    <property type="entry name" value="PdeM-like"/>
</dbReference>
<dbReference type="InterPro" id="IPR004843">
    <property type="entry name" value="Calcineurin-like_PHP"/>
</dbReference>
<reference evidence="2 3" key="1">
    <citation type="journal article" date="2014" name="Proc. Natl. Acad. Sci. U.S.A.">
        <title>Functional type 2 photosynthetic reaction centers found in the rare bacterial phylum Gemmatimonadetes.</title>
        <authorList>
            <person name="Zeng Y."/>
            <person name="Feng F."/>
            <person name="Medova H."/>
            <person name="Dean J."/>
            <person name="Koblizek M."/>
        </authorList>
    </citation>
    <scope>NUCLEOTIDE SEQUENCE [LARGE SCALE GENOMIC DNA]</scope>
    <source>
        <strain evidence="2 3">AP64</strain>
    </source>
</reference>
<dbReference type="OrthoDB" id="9795838at2"/>
<keyword evidence="2" id="KW-0547">Nucleotide-binding</keyword>
<dbReference type="GO" id="GO:0004386">
    <property type="term" value="F:helicase activity"/>
    <property type="evidence" value="ECO:0007669"/>
    <property type="project" value="UniProtKB-KW"/>
</dbReference>
<dbReference type="SUPFAM" id="SSF56300">
    <property type="entry name" value="Metallo-dependent phosphatases"/>
    <property type="match status" value="1"/>
</dbReference>
<feature type="domain" description="Calcineurin-like phosphoesterase" evidence="1">
    <location>
        <begin position="15"/>
        <end position="142"/>
    </location>
</feature>
<dbReference type="Pfam" id="PF00149">
    <property type="entry name" value="Metallophos"/>
    <property type="match status" value="1"/>
</dbReference>
<accession>A0A143BPK5</accession>
<evidence type="ECO:0000259" key="1">
    <source>
        <dbReference type="Pfam" id="PF00149"/>
    </source>
</evidence>
<keyword evidence="2" id="KW-0067">ATP-binding</keyword>
<dbReference type="PANTHER" id="PTHR39323:SF1">
    <property type="entry name" value="BLR1149 PROTEIN"/>
    <property type="match status" value="1"/>
</dbReference>
<keyword evidence="3" id="KW-1185">Reference proteome</keyword>
<dbReference type="GO" id="GO:0016787">
    <property type="term" value="F:hydrolase activity"/>
    <property type="evidence" value="ECO:0007669"/>
    <property type="project" value="InterPro"/>
</dbReference>
<reference evidence="2 3" key="2">
    <citation type="journal article" date="2016" name="Environ. Microbiol. Rep.">
        <title>Metagenomic evidence for the presence of phototrophic Gemmatimonadetes bacteria in diverse environments.</title>
        <authorList>
            <person name="Zeng Y."/>
            <person name="Baumbach J."/>
            <person name="Barbosa E.G."/>
            <person name="Azevedo V."/>
            <person name="Zhang C."/>
            <person name="Koblizek M."/>
        </authorList>
    </citation>
    <scope>NUCLEOTIDE SEQUENCE [LARGE SCALE GENOMIC DNA]</scope>
    <source>
        <strain evidence="2 3">AP64</strain>
    </source>
</reference>
<keyword evidence="2" id="KW-0378">Hydrolase</keyword>
<protein>
    <submittedName>
        <fullName evidence="2">DEAD/DEAH box helicase</fullName>
    </submittedName>
</protein>
<proteinExistence type="predicted"/>
<dbReference type="EMBL" id="CP011454">
    <property type="protein sequence ID" value="AMW06976.1"/>
    <property type="molecule type" value="Genomic_DNA"/>
</dbReference>
<dbReference type="NCBIfam" id="TIGR04123">
    <property type="entry name" value="P_estr_lig_assc"/>
    <property type="match status" value="1"/>
</dbReference>
<evidence type="ECO:0000313" key="3">
    <source>
        <dbReference type="Proteomes" id="UP000076404"/>
    </source>
</evidence>
<organism evidence="2 3">
    <name type="scientific">Gemmatimonas phototrophica</name>
    <dbReference type="NCBI Taxonomy" id="1379270"/>
    <lineage>
        <taxon>Bacteria</taxon>
        <taxon>Pseudomonadati</taxon>
        <taxon>Gemmatimonadota</taxon>
        <taxon>Gemmatimonadia</taxon>
        <taxon>Gemmatimonadales</taxon>
        <taxon>Gemmatimonadaceae</taxon>
        <taxon>Gemmatimonas</taxon>
    </lineage>
</organism>
<sequence length="203" mass="21632">MLPERALWLPAQDTLCVADLHWGKAAAFRAAHVPVPMGTTSRDLARLSSALEVTGASHLVVLGDLLHARTGRHDETFRTIAAWREAHSALRITLVRGNHDQHAGDPPADLRIGCTDDPLPLGAFVGMHEPMGHANGYVLAGHLHPSVTVRGRGRQSLRLPCFVFGDGVGVLPAFSSFTGGGMYQQSPGDRLFGIAGDSVVPLN</sequence>
<dbReference type="AlphaFoldDB" id="A0A143BPK5"/>
<dbReference type="eggNOG" id="COG1407">
    <property type="taxonomic scope" value="Bacteria"/>
</dbReference>
<dbReference type="Gene3D" id="3.60.21.10">
    <property type="match status" value="1"/>
</dbReference>
<dbReference type="InterPro" id="IPR029052">
    <property type="entry name" value="Metallo-depent_PP-like"/>
</dbReference>
<dbReference type="PANTHER" id="PTHR39323">
    <property type="entry name" value="BLR1149 PROTEIN"/>
    <property type="match status" value="1"/>
</dbReference>
<dbReference type="PIRSF" id="PIRSF000887">
    <property type="entry name" value="Pesterase_MJ0037"/>
    <property type="match status" value="1"/>
</dbReference>
<dbReference type="Proteomes" id="UP000076404">
    <property type="component" value="Chromosome"/>
</dbReference>
<evidence type="ECO:0000313" key="2">
    <source>
        <dbReference type="EMBL" id="AMW06976.1"/>
    </source>
</evidence>